<dbReference type="PIRSF" id="PIRSF018266">
    <property type="entry name" value="FecR"/>
    <property type="match status" value="1"/>
</dbReference>
<evidence type="ECO:0000259" key="2">
    <source>
        <dbReference type="Pfam" id="PF04773"/>
    </source>
</evidence>
<dbReference type="GO" id="GO:0016989">
    <property type="term" value="F:sigma factor antagonist activity"/>
    <property type="evidence" value="ECO:0007669"/>
    <property type="project" value="TreeGrafter"/>
</dbReference>
<dbReference type="EMBL" id="PYGK01000023">
    <property type="protein sequence ID" value="PSL21482.1"/>
    <property type="molecule type" value="Genomic_DNA"/>
</dbReference>
<keyword evidence="1" id="KW-0472">Membrane</keyword>
<proteinExistence type="predicted"/>
<reference evidence="4 5" key="1">
    <citation type="submission" date="2018-03" db="EMBL/GenBank/DDBJ databases">
        <title>Genomic Encyclopedia of Archaeal and Bacterial Type Strains, Phase II (KMG-II): from individual species to whole genera.</title>
        <authorList>
            <person name="Goeker M."/>
        </authorList>
    </citation>
    <scope>NUCLEOTIDE SEQUENCE [LARGE SCALE GENOMIC DNA]</scope>
    <source>
        <strain evidence="4 5">DSM 18107</strain>
    </source>
</reference>
<keyword evidence="1" id="KW-0812">Transmembrane</keyword>
<keyword evidence="5" id="KW-1185">Reference proteome</keyword>
<dbReference type="Gene3D" id="3.55.50.30">
    <property type="match status" value="1"/>
</dbReference>
<comment type="caution">
    <text evidence="4">The sequence shown here is derived from an EMBL/GenBank/DDBJ whole genome shotgun (WGS) entry which is preliminary data.</text>
</comment>
<dbReference type="Proteomes" id="UP000240978">
    <property type="component" value="Unassembled WGS sequence"/>
</dbReference>
<dbReference type="PANTHER" id="PTHR30273:SF2">
    <property type="entry name" value="PROTEIN FECR"/>
    <property type="match status" value="1"/>
</dbReference>
<keyword evidence="1" id="KW-1133">Transmembrane helix</keyword>
<dbReference type="PANTHER" id="PTHR30273">
    <property type="entry name" value="PERIPLASMIC SIGNAL SENSOR AND SIGMA FACTOR ACTIVATOR FECR-RELATED"/>
    <property type="match status" value="1"/>
</dbReference>
<dbReference type="Gene3D" id="2.60.120.1440">
    <property type="match status" value="1"/>
</dbReference>
<evidence type="ECO:0000313" key="4">
    <source>
        <dbReference type="EMBL" id="PSL21482.1"/>
    </source>
</evidence>
<accession>A0A2P8FID4</accession>
<organism evidence="4 5">
    <name type="scientific">Chitinophaga ginsengisoli</name>
    <dbReference type="NCBI Taxonomy" id="363837"/>
    <lineage>
        <taxon>Bacteria</taxon>
        <taxon>Pseudomonadati</taxon>
        <taxon>Bacteroidota</taxon>
        <taxon>Chitinophagia</taxon>
        <taxon>Chitinophagales</taxon>
        <taxon>Chitinophagaceae</taxon>
        <taxon>Chitinophaga</taxon>
    </lineage>
</organism>
<sequence length="320" mass="35171">MDKKQLATATLKAVLNKYIQGTATPAEIQQVEQWYASFTEEGILLDPHEKERLHQQILSGVIQHIQAPPRRRTIYWWSAAAVVLIAVTIAGLYTINRKQPPIAAAQLISTPAGERKQVTLSDGTVIHLNAATALTIPGDFGSTERRIILSGEAFFDVAPDPAHPFIIESENLHTTVLGTSFNIRAYKGQQEYDIAVISGKVKVADAQTNRSLADSLTANVQLAYDPLTREAVINHLPEGIAGAWRRNIFYFNNSTLAEIGAELQRQYNIPVIVSGAGKDKGHYKISFSREPLSEVLKVLAGLTGITYKIASDKVLIHIKK</sequence>
<gene>
    <name evidence="4" type="ORF">CLV42_12336</name>
</gene>
<dbReference type="AlphaFoldDB" id="A0A2P8FID4"/>
<name>A0A2P8FID4_9BACT</name>
<evidence type="ECO:0000313" key="5">
    <source>
        <dbReference type="Proteomes" id="UP000240978"/>
    </source>
</evidence>
<feature type="domain" description="FecR protein" evidence="2">
    <location>
        <begin position="108"/>
        <end position="202"/>
    </location>
</feature>
<dbReference type="InterPro" id="IPR012373">
    <property type="entry name" value="Ferrdict_sens_TM"/>
</dbReference>
<feature type="domain" description="Protein FecR C-terminal" evidence="3">
    <location>
        <begin position="249"/>
        <end position="316"/>
    </location>
</feature>
<dbReference type="InterPro" id="IPR032508">
    <property type="entry name" value="FecR_C"/>
</dbReference>
<dbReference type="Pfam" id="PF16344">
    <property type="entry name" value="FecR_C"/>
    <property type="match status" value="1"/>
</dbReference>
<protein>
    <submittedName>
        <fullName evidence="4">FecR family protein</fullName>
    </submittedName>
</protein>
<feature type="transmembrane region" description="Helical" evidence="1">
    <location>
        <begin position="74"/>
        <end position="95"/>
    </location>
</feature>
<dbReference type="Pfam" id="PF04773">
    <property type="entry name" value="FecR"/>
    <property type="match status" value="1"/>
</dbReference>
<dbReference type="OrthoDB" id="1524389at2"/>
<dbReference type="RefSeq" id="WP_106606017.1">
    <property type="nucleotide sequence ID" value="NZ_PYGK01000023.1"/>
</dbReference>
<dbReference type="InterPro" id="IPR006860">
    <property type="entry name" value="FecR"/>
</dbReference>
<evidence type="ECO:0000259" key="3">
    <source>
        <dbReference type="Pfam" id="PF16344"/>
    </source>
</evidence>
<evidence type="ECO:0000256" key="1">
    <source>
        <dbReference type="SAM" id="Phobius"/>
    </source>
</evidence>